<dbReference type="SUPFAM" id="SSF46785">
    <property type="entry name" value="Winged helix' DNA-binding domain"/>
    <property type="match status" value="1"/>
</dbReference>
<dbReference type="Gene3D" id="1.10.10.10">
    <property type="entry name" value="Winged helix-like DNA-binding domain superfamily/Winged helix DNA-binding domain"/>
    <property type="match status" value="1"/>
</dbReference>
<organism evidence="2 3">
    <name type="scientific">Phocoenobacter atlanticus subsp. atlanticus</name>
    <dbReference type="NCBI Taxonomy" id="3061285"/>
    <lineage>
        <taxon>Bacteria</taxon>
        <taxon>Pseudomonadati</taxon>
        <taxon>Pseudomonadota</taxon>
        <taxon>Gammaproteobacteria</taxon>
        <taxon>Pasteurellales</taxon>
        <taxon>Pasteurellaceae</taxon>
        <taxon>Phocoenobacter</taxon>
        <taxon>Phocoenobacter atlanticus</taxon>
    </lineage>
</organism>
<accession>A0AAW8CEA8</accession>
<dbReference type="EMBL" id="JASAXT010000005">
    <property type="protein sequence ID" value="MDP8148294.1"/>
    <property type="molecule type" value="Genomic_DNA"/>
</dbReference>
<evidence type="ECO:0000313" key="3">
    <source>
        <dbReference type="Proteomes" id="UP001226020"/>
    </source>
</evidence>
<dbReference type="NCBIfam" id="NF041494">
    <property type="entry name" value="MobH"/>
    <property type="match status" value="1"/>
</dbReference>
<dbReference type="CDD" id="cd00077">
    <property type="entry name" value="HDc"/>
    <property type="match status" value="1"/>
</dbReference>
<dbReference type="Gene3D" id="1.10.3210.40">
    <property type="match status" value="1"/>
</dbReference>
<sequence>MKKFISKLFSRNAPYINNNSIELDYTKLPILTAEQLIQFTGQQNRIRSIKRIIKIDDKYFETLYLSVIHKFAELVQLMPASQAHHHAVPGGLFIHTLEVIEYAIRLRQQYKLPAFAEQDIQEKEHHAWSYAVFVAAILHDIGKRITMCVFVRDDGKVHSPFDEFLSDTSCRHYKLIFQDPKFYHLHDVLGLTMIDIVPAIGKTFLFNHLHIVKEMMAYIHGNKQESGMIGEIIRKADQYSTGKSLAHLSTRKFKGANLENIGERLMTQLRQMIASNDFIINKANANIYTSKEGFTYCVAKVVVDAIRDEMIKQDIVDIPQDNNRIFDTLQEYGFVETNIHTGRSIHTIRLHKDDTVRVFTVLKFMTKKLFRVEPPPFDGVIEEVLNKESVNVHKNAPISAQEHQLVVVEQDHQQETTSGERLLDNETTNVDCLNNMVQKTEVVTKEVEPITVEINKVEQNSLAYDFLNWCREKIKDKSIIINESNGMIQKVSYKGSPVIALVTPRVFYEFATSINMPNPKDKSSFSKIQSAIHKEKLNIPSYKGQIHIYKIKKSINNPLNGNIKIRHYLFEIDTFVQGDNEISDIIEKIPINSNLIGV</sequence>
<dbReference type="Pfam" id="PF07515">
    <property type="entry name" value="TraI_2_C"/>
    <property type="match status" value="1"/>
</dbReference>
<reference evidence="2 3" key="1">
    <citation type="journal article" date="2023" name="Front. Microbiol.">
        <title>Phylogeography and host specificity of Pasteurellaceae pathogenic to sea-farmed fish in the north-east Atlantic.</title>
        <authorList>
            <person name="Gulla S."/>
            <person name="Colquhoun D.J."/>
            <person name="Olsen A.B."/>
            <person name="Spilsberg B."/>
            <person name="Lagesen K."/>
            <person name="Aakesson C.P."/>
            <person name="Strom S."/>
            <person name="Manji F."/>
            <person name="Birkbeck T.H."/>
            <person name="Nilsen H.K."/>
        </authorList>
    </citation>
    <scope>NUCLEOTIDE SEQUENCE [LARGE SCALE GENOMIC DNA]</scope>
    <source>
        <strain evidence="2 3">NVIB3131</strain>
    </source>
</reference>
<dbReference type="RefSeq" id="WP_306351477.1">
    <property type="nucleotide sequence ID" value="NZ_JASAWV010000005.1"/>
</dbReference>
<dbReference type="SMART" id="SM00471">
    <property type="entry name" value="HDc"/>
    <property type="match status" value="1"/>
</dbReference>
<evidence type="ECO:0000313" key="2">
    <source>
        <dbReference type="EMBL" id="MDP8148294.1"/>
    </source>
</evidence>
<feature type="domain" description="HD/PDEase" evidence="1">
    <location>
        <begin position="88"/>
        <end position="251"/>
    </location>
</feature>
<protein>
    <submittedName>
        <fullName evidence="2">MobH family relaxase</fullName>
    </submittedName>
</protein>
<name>A0AAW8CEA8_9PAST</name>
<comment type="caution">
    <text evidence="2">The sequence shown here is derived from an EMBL/GenBank/DDBJ whole genome shotgun (WGS) entry which is preliminary data.</text>
</comment>
<dbReference type="InterPro" id="IPR011093">
    <property type="entry name" value="TraI_2_C"/>
</dbReference>
<dbReference type="Proteomes" id="UP001226020">
    <property type="component" value="Unassembled WGS sequence"/>
</dbReference>
<dbReference type="AlphaFoldDB" id="A0AAW8CEA8"/>
<dbReference type="InterPro" id="IPR011119">
    <property type="entry name" value="Unchr_helicase_relaxase_TraI"/>
</dbReference>
<keyword evidence="3" id="KW-1185">Reference proteome</keyword>
<dbReference type="Pfam" id="PF07514">
    <property type="entry name" value="TraI_2"/>
    <property type="match status" value="1"/>
</dbReference>
<gene>
    <name evidence="2" type="primary">mobH</name>
    <name evidence="2" type="ORF">QJU57_04250</name>
</gene>
<dbReference type="InterPro" id="IPR036390">
    <property type="entry name" value="WH_DNA-bd_sf"/>
</dbReference>
<proteinExistence type="predicted"/>
<dbReference type="SUPFAM" id="SSF109604">
    <property type="entry name" value="HD-domain/PDEase-like"/>
    <property type="match status" value="1"/>
</dbReference>
<dbReference type="Gene3D" id="2.40.10.200">
    <property type="entry name" value="STY4665 C-terminal domain-like"/>
    <property type="match status" value="1"/>
</dbReference>
<dbReference type="InterPro" id="IPR036388">
    <property type="entry name" value="WH-like_DNA-bd_sf"/>
</dbReference>
<dbReference type="InterPro" id="IPR003607">
    <property type="entry name" value="HD/PDEase_dom"/>
</dbReference>
<evidence type="ECO:0000259" key="1">
    <source>
        <dbReference type="SMART" id="SM00471"/>
    </source>
</evidence>